<organism evidence="11 12">
    <name type="scientific">Malassezia vespertilionis</name>
    <dbReference type="NCBI Taxonomy" id="2020962"/>
    <lineage>
        <taxon>Eukaryota</taxon>
        <taxon>Fungi</taxon>
        <taxon>Dikarya</taxon>
        <taxon>Basidiomycota</taxon>
        <taxon>Ustilaginomycotina</taxon>
        <taxon>Malasseziomycetes</taxon>
        <taxon>Malasseziales</taxon>
        <taxon>Malasseziaceae</taxon>
        <taxon>Malassezia</taxon>
    </lineage>
</organism>
<dbReference type="UniPathway" id="UPA00074">
    <property type="reaction ID" value="UER00131"/>
</dbReference>
<evidence type="ECO:0000256" key="2">
    <source>
        <dbReference type="ARBA" id="ARBA00010190"/>
    </source>
</evidence>
<evidence type="ECO:0000256" key="3">
    <source>
        <dbReference type="ARBA" id="ARBA00012217"/>
    </source>
</evidence>
<feature type="domain" description="SAICAR synthetase/ADE2 N-terminal" evidence="10">
    <location>
        <begin position="15"/>
        <end position="281"/>
    </location>
</feature>
<dbReference type="HAMAP" id="MF_00137">
    <property type="entry name" value="SAICAR_synth"/>
    <property type="match status" value="1"/>
</dbReference>
<dbReference type="Gene3D" id="3.30.200.20">
    <property type="entry name" value="Phosphorylase Kinase, domain 1"/>
    <property type="match status" value="1"/>
</dbReference>
<dbReference type="PROSITE" id="PS01057">
    <property type="entry name" value="SAICAR_SYNTHETASE_1"/>
    <property type="match status" value="1"/>
</dbReference>
<dbReference type="SUPFAM" id="SSF56104">
    <property type="entry name" value="SAICAR synthase-like"/>
    <property type="match status" value="1"/>
</dbReference>
<evidence type="ECO:0000313" key="11">
    <source>
        <dbReference type="EMBL" id="PKI85939.1"/>
    </source>
</evidence>
<evidence type="ECO:0000256" key="1">
    <source>
        <dbReference type="ARBA" id="ARBA00004672"/>
    </source>
</evidence>
<evidence type="ECO:0000256" key="6">
    <source>
        <dbReference type="ARBA" id="ARBA00022741"/>
    </source>
</evidence>
<dbReference type="Pfam" id="PF01259">
    <property type="entry name" value="SAICAR_synt"/>
    <property type="match status" value="1"/>
</dbReference>
<dbReference type="GO" id="GO:0005524">
    <property type="term" value="F:ATP binding"/>
    <property type="evidence" value="ECO:0007669"/>
    <property type="project" value="UniProtKB-KW"/>
</dbReference>
<dbReference type="CDD" id="cd01414">
    <property type="entry name" value="SAICAR_synt_Sc"/>
    <property type="match status" value="1"/>
</dbReference>
<evidence type="ECO:0000259" key="10">
    <source>
        <dbReference type="Pfam" id="PF01259"/>
    </source>
</evidence>
<dbReference type="Proteomes" id="UP000232875">
    <property type="component" value="Unassembled WGS sequence"/>
</dbReference>
<keyword evidence="12" id="KW-1185">Reference proteome</keyword>
<dbReference type="InterPro" id="IPR001636">
    <property type="entry name" value="SAICAR_synth"/>
</dbReference>
<dbReference type="Gene3D" id="3.30.470.20">
    <property type="entry name" value="ATP-grasp fold, B domain"/>
    <property type="match status" value="1"/>
</dbReference>
<dbReference type="PANTHER" id="PTHR43700">
    <property type="entry name" value="PHOSPHORIBOSYLAMINOIMIDAZOLE-SUCCINOCARBOXAMIDE SYNTHASE"/>
    <property type="match status" value="1"/>
</dbReference>
<proteinExistence type="inferred from homology"/>
<dbReference type="NCBIfam" id="TIGR00081">
    <property type="entry name" value="purC"/>
    <property type="match status" value="1"/>
</dbReference>
<dbReference type="EC" id="6.3.2.6" evidence="3"/>
<keyword evidence="6" id="KW-0547">Nucleotide-binding</keyword>
<evidence type="ECO:0000256" key="4">
    <source>
        <dbReference type="ARBA" id="ARBA00016460"/>
    </source>
</evidence>
<dbReference type="GO" id="GO:0005737">
    <property type="term" value="C:cytoplasm"/>
    <property type="evidence" value="ECO:0007669"/>
    <property type="project" value="TreeGrafter"/>
</dbReference>
<evidence type="ECO:0000256" key="9">
    <source>
        <dbReference type="ARBA" id="ARBA00030409"/>
    </source>
</evidence>
<evidence type="ECO:0000313" key="12">
    <source>
        <dbReference type="Proteomes" id="UP000232875"/>
    </source>
</evidence>
<dbReference type="RefSeq" id="XP_056061459.1">
    <property type="nucleotide sequence ID" value="XM_056205484.1"/>
</dbReference>
<dbReference type="InterPro" id="IPR028923">
    <property type="entry name" value="SAICAR_synt/ADE2_N"/>
</dbReference>
<dbReference type="GO" id="GO:0004639">
    <property type="term" value="F:phosphoribosylaminoimidazolesuccinocarboxamide synthase activity"/>
    <property type="evidence" value="ECO:0007669"/>
    <property type="project" value="UniProtKB-EC"/>
</dbReference>
<evidence type="ECO:0000256" key="5">
    <source>
        <dbReference type="ARBA" id="ARBA00022598"/>
    </source>
</evidence>
<dbReference type="GeneID" id="80900134"/>
<reference evidence="11 12" key="1">
    <citation type="submission" date="2017-10" db="EMBL/GenBank/DDBJ databases">
        <title>A novel species of cold-tolerant Malassezia isolated from bats.</title>
        <authorList>
            <person name="Lorch J.M."/>
            <person name="Palmer J.M."/>
            <person name="Vanderwolf K.J."/>
            <person name="Schmidt K.Z."/>
            <person name="Verant M.L."/>
            <person name="Weller T.J."/>
            <person name="Blehert D.S."/>
        </authorList>
    </citation>
    <scope>NUCLEOTIDE SEQUENCE [LARGE SCALE GENOMIC DNA]</scope>
    <source>
        <strain evidence="11 12">NWHC:44797-103</strain>
    </source>
</reference>
<dbReference type="AlphaFoldDB" id="A0A2N1JHB1"/>
<dbReference type="GO" id="GO:0006189">
    <property type="term" value="P:'de novo' IMP biosynthetic process"/>
    <property type="evidence" value="ECO:0007669"/>
    <property type="project" value="UniProtKB-UniPathway"/>
</dbReference>
<dbReference type="InterPro" id="IPR018236">
    <property type="entry name" value="SAICAR_synthetase_CS"/>
</dbReference>
<evidence type="ECO:0000256" key="7">
    <source>
        <dbReference type="ARBA" id="ARBA00022755"/>
    </source>
</evidence>
<dbReference type="PROSITE" id="PS01058">
    <property type="entry name" value="SAICAR_SYNTHETASE_2"/>
    <property type="match status" value="1"/>
</dbReference>
<keyword evidence="7" id="KW-0658">Purine biosynthesis</keyword>
<evidence type="ECO:0000256" key="8">
    <source>
        <dbReference type="ARBA" id="ARBA00022840"/>
    </source>
</evidence>
<comment type="pathway">
    <text evidence="1">Purine metabolism; IMP biosynthesis via de novo pathway; 5-amino-1-(5-phospho-D-ribosyl)imidazole-4-carboxamide from 5-amino-1-(5-phospho-D-ribosyl)imidazole-4-carboxylate: step 1/2.</text>
</comment>
<gene>
    <name evidence="11" type="primary">ADE1</name>
    <name evidence="11" type="ORF">MVES_000579</name>
</gene>
<comment type="similarity">
    <text evidence="2">Belongs to the SAICAR synthetase family.</text>
</comment>
<name>A0A2N1JHB1_9BASI</name>
<dbReference type="FunFam" id="3.30.470.20:FF:000015">
    <property type="entry name" value="Phosphoribosylaminoimidazole-succinocarboxamide synthase"/>
    <property type="match status" value="1"/>
</dbReference>
<dbReference type="PANTHER" id="PTHR43700:SF1">
    <property type="entry name" value="PHOSPHORIBOSYLAMINOIMIDAZOLE-SUCCINOCARBOXAMIDE SYNTHASE"/>
    <property type="match status" value="1"/>
</dbReference>
<protein>
    <recommendedName>
        <fullName evidence="4">Phosphoribosylaminoimidazole-succinocarboxamide synthase</fullName>
        <ecNumber evidence="3">6.3.2.6</ecNumber>
    </recommendedName>
    <alternativeName>
        <fullName evidence="9">SAICAR synthetase</fullName>
    </alternativeName>
</protein>
<dbReference type="EMBL" id="KZ454987">
    <property type="protein sequence ID" value="PKI85939.1"/>
    <property type="molecule type" value="Genomic_DNA"/>
</dbReference>
<sequence>MAAALTQTDLPLPLVAKGKVRDVYDAEIADGAFAGALLFIATDRISAFDVVLQNGIPDKGRLLHGMSSYWFDTIVPTVLPSHVLAATWDAFPQHLQQKLAPVRAQVDGRAMLVRRANVIPIEAIVRGYITGSGWAEYQRSGTVHGIKLPEGLQESDKIPGGPLFTPSTKAAQGDHDENIHPDRVAEMLGANLAKRIADAACALYSKAAQHALQHGIILADTKFEFGLVPADAEHHNGELLLVDEVLTPDSSRFWSAADYAPGCAQASFDKQYVRDWMKHAKLDKAAFHGTLVTLPPDVVAKTHEKYAEAYDRITGRRFV</sequence>
<accession>A0A2N1JHB1</accession>
<dbReference type="STRING" id="2020962.A0A2N1JHB1"/>
<dbReference type="NCBIfam" id="NF010568">
    <property type="entry name" value="PRK13961.1"/>
    <property type="match status" value="1"/>
</dbReference>
<keyword evidence="8" id="KW-0067">ATP-binding</keyword>
<dbReference type="OrthoDB" id="9991235at2759"/>
<keyword evidence="5" id="KW-0436">Ligase</keyword>